<name>M5TYP5_9BACT</name>
<dbReference type="AlphaFoldDB" id="M5TYP5"/>
<reference evidence="1 2" key="1">
    <citation type="journal article" date="2013" name="Mar. Genomics">
        <title>Expression of sulfatases in Rhodopirellula baltica and the diversity of sulfatases in the genus Rhodopirellula.</title>
        <authorList>
            <person name="Wegner C.E."/>
            <person name="Richter-Heitmann T."/>
            <person name="Klindworth A."/>
            <person name="Klockow C."/>
            <person name="Richter M."/>
            <person name="Achstetter T."/>
            <person name="Glockner F.O."/>
            <person name="Harder J."/>
        </authorList>
    </citation>
    <scope>NUCLEOTIDE SEQUENCE [LARGE SCALE GENOMIC DNA]</scope>
    <source>
        <strain evidence="1 2">SM41</strain>
    </source>
</reference>
<organism evidence="1 2">
    <name type="scientific">Rhodopirellula sallentina SM41</name>
    <dbReference type="NCBI Taxonomy" id="1263870"/>
    <lineage>
        <taxon>Bacteria</taxon>
        <taxon>Pseudomonadati</taxon>
        <taxon>Planctomycetota</taxon>
        <taxon>Planctomycetia</taxon>
        <taxon>Pirellulales</taxon>
        <taxon>Pirellulaceae</taxon>
        <taxon>Rhodopirellula</taxon>
    </lineage>
</organism>
<dbReference type="PATRIC" id="fig|1263870.3.peg.4478"/>
<dbReference type="Proteomes" id="UP000011885">
    <property type="component" value="Unassembled WGS sequence"/>
</dbReference>
<evidence type="ECO:0000313" key="2">
    <source>
        <dbReference type="Proteomes" id="UP000011885"/>
    </source>
</evidence>
<keyword evidence="2" id="KW-1185">Reference proteome</keyword>
<evidence type="ECO:0000313" key="1">
    <source>
        <dbReference type="EMBL" id="EMI54315.1"/>
    </source>
</evidence>
<gene>
    <name evidence="1" type="ORF">RSSM_04231</name>
</gene>
<accession>M5TYP5</accession>
<protein>
    <submittedName>
        <fullName evidence="1">Uncharacterized protein</fullName>
    </submittedName>
</protein>
<sequence>MAIVLTRDAEPAFLAATTEMIISTAHLLDWPNRYTAPIHHLPVFLTDC</sequence>
<comment type="caution">
    <text evidence="1">The sequence shown here is derived from an EMBL/GenBank/DDBJ whole genome shotgun (WGS) entry which is preliminary data.</text>
</comment>
<proteinExistence type="predicted"/>
<dbReference type="EMBL" id="ANOH01000283">
    <property type="protein sequence ID" value="EMI54315.1"/>
    <property type="molecule type" value="Genomic_DNA"/>
</dbReference>